<evidence type="ECO:0000256" key="4">
    <source>
        <dbReference type="ARBA" id="ARBA00022452"/>
    </source>
</evidence>
<dbReference type="InterPro" id="IPR050298">
    <property type="entry name" value="Gram-neg_bact_OMP"/>
</dbReference>
<feature type="region of interest" description="Disordered" evidence="11">
    <location>
        <begin position="44"/>
        <end position="68"/>
    </location>
</feature>
<protein>
    <submittedName>
        <fullName evidence="14">Porin</fullName>
    </submittedName>
</protein>
<dbReference type="RefSeq" id="WP_006459878.1">
    <property type="nucleotide sequence ID" value="NZ_CP007030.1"/>
</dbReference>
<dbReference type="HOGENOM" id="CLU_038238_3_1_6"/>
<dbReference type="Gene3D" id="2.40.160.10">
    <property type="entry name" value="Porin"/>
    <property type="match status" value="1"/>
</dbReference>
<proteinExistence type="predicted"/>
<keyword evidence="7" id="KW-0406">Ion transport</keyword>
<dbReference type="OrthoDB" id="8735103at2"/>
<accession>W0DQN1</accession>
<keyword evidence="15" id="KW-1185">Reference proteome</keyword>
<feature type="domain" description="Porin" evidence="13">
    <location>
        <begin position="12"/>
        <end position="339"/>
    </location>
</feature>
<sequence length="372" mass="40122">MKKKLLALSIGAALTAATVPAMSAELKISGRAHVSVDHIDNGASGARGAADAKRSGLTASSNSSRLRISGSKEVTEGLTAIMQLESMIRFDQGEGGTFGSRDTFAGLKGDFGTVRIGYFDTPLKKVRSFTDMFGDRIGDARNITSGDNLSFDNRFKNSIGYTTPNFNGFNFDLQYSATNEDNGSGRDANLDNGREAFSAALNYRADGLRMSAAVESLGQGYASNTATKQNDDAVAYRLGLTYDFTKELKVAAFYQNSNKRKTYNADRTVNNEIGSRDVFGVGASYRMGDYVVRGQYYNASNESDTKKTGADMFAVGLDRRFGRDLTLYGAYAMTNNQDNAKFSAVGGGRDTRITTVNGKDVSAFSLGLIYNF</sequence>
<evidence type="ECO:0000256" key="2">
    <source>
        <dbReference type="ARBA" id="ARBA00011233"/>
    </source>
</evidence>
<dbReference type="InterPro" id="IPR002299">
    <property type="entry name" value="Porin_Neis"/>
</dbReference>
<dbReference type="Proteomes" id="UP000005380">
    <property type="component" value="Chromosome"/>
</dbReference>
<evidence type="ECO:0000313" key="14">
    <source>
        <dbReference type="EMBL" id="AHF00757.1"/>
    </source>
</evidence>
<dbReference type="PRINTS" id="PR00184">
    <property type="entry name" value="NEISSPPORIN"/>
</dbReference>
<organism evidence="14 15">
    <name type="scientific">Thiomicrospira aerophila AL3</name>
    <dbReference type="NCBI Taxonomy" id="717772"/>
    <lineage>
        <taxon>Bacteria</taxon>
        <taxon>Pseudomonadati</taxon>
        <taxon>Pseudomonadota</taxon>
        <taxon>Gammaproteobacteria</taxon>
        <taxon>Thiotrichales</taxon>
        <taxon>Piscirickettsiaceae</taxon>
        <taxon>Thiomicrospira</taxon>
    </lineage>
</organism>
<keyword evidence="8" id="KW-0626">Porin</keyword>
<name>W0DQN1_9GAMM</name>
<dbReference type="PANTHER" id="PTHR34501">
    <property type="entry name" value="PROTEIN YDDL-RELATED"/>
    <property type="match status" value="1"/>
</dbReference>
<evidence type="ECO:0000256" key="5">
    <source>
        <dbReference type="ARBA" id="ARBA00022692"/>
    </source>
</evidence>
<dbReference type="KEGG" id="tao:THIAE_02285"/>
<comment type="subunit">
    <text evidence="2">Homotrimer.</text>
</comment>
<feature type="signal peptide" evidence="12">
    <location>
        <begin position="1"/>
        <end position="23"/>
    </location>
</feature>
<evidence type="ECO:0000313" key="15">
    <source>
        <dbReference type="Proteomes" id="UP000005380"/>
    </source>
</evidence>
<evidence type="ECO:0000256" key="7">
    <source>
        <dbReference type="ARBA" id="ARBA00023065"/>
    </source>
</evidence>
<keyword evidence="5" id="KW-0812">Transmembrane</keyword>
<evidence type="ECO:0000256" key="10">
    <source>
        <dbReference type="ARBA" id="ARBA00023237"/>
    </source>
</evidence>
<evidence type="ECO:0000256" key="1">
    <source>
        <dbReference type="ARBA" id="ARBA00004571"/>
    </source>
</evidence>
<feature type="chain" id="PRO_5004787827" evidence="12">
    <location>
        <begin position="24"/>
        <end position="372"/>
    </location>
</feature>
<evidence type="ECO:0000256" key="12">
    <source>
        <dbReference type="SAM" id="SignalP"/>
    </source>
</evidence>
<dbReference type="EMBL" id="CP007030">
    <property type="protein sequence ID" value="AHF00757.1"/>
    <property type="molecule type" value="Genomic_DNA"/>
</dbReference>
<dbReference type="GO" id="GO:0015288">
    <property type="term" value="F:porin activity"/>
    <property type="evidence" value="ECO:0007669"/>
    <property type="project" value="UniProtKB-KW"/>
</dbReference>
<keyword evidence="9" id="KW-0472">Membrane</keyword>
<keyword evidence="6 12" id="KW-0732">Signal</keyword>
<evidence type="ECO:0000256" key="9">
    <source>
        <dbReference type="ARBA" id="ARBA00023136"/>
    </source>
</evidence>
<dbReference type="STRING" id="717772.THIAE_02285"/>
<evidence type="ECO:0000256" key="3">
    <source>
        <dbReference type="ARBA" id="ARBA00022448"/>
    </source>
</evidence>
<keyword evidence="4" id="KW-1134">Transmembrane beta strand</keyword>
<dbReference type="InterPro" id="IPR023614">
    <property type="entry name" value="Porin_dom_sf"/>
</dbReference>
<evidence type="ECO:0000256" key="8">
    <source>
        <dbReference type="ARBA" id="ARBA00023114"/>
    </source>
</evidence>
<evidence type="ECO:0000256" key="6">
    <source>
        <dbReference type="ARBA" id="ARBA00022729"/>
    </source>
</evidence>
<reference evidence="14 15" key="1">
    <citation type="submission" date="2013-12" db="EMBL/GenBank/DDBJ databases">
        <authorList>
            <consortium name="DOE Joint Genome Institute"/>
            <person name="Kappler U."/>
            <person name="Huntemann M."/>
            <person name="Han J."/>
            <person name="Chen A."/>
            <person name="Kyrpides N."/>
            <person name="Mavromatis K."/>
            <person name="Markowitz V."/>
            <person name="Palaniappan K."/>
            <person name="Ivanova N."/>
            <person name="Schaumberg A."/>
            <person name="Pati A."/>
            <person name="Liolios K."/>
            <person name="Nordberg H.P."/>
            <person name="Cantor M.N."/>
            <person name="Hua S.X."/>
            <person name="Woyke T."/>
        </authorList>
    </citation>
    <scope>NUCLEOTIDE SEQUENCE [LARGE SCALE GENOMIC DNA]</scope>
    <source>
        <strain evidence="15">AL2</strain>
    </source>
</reference>
<keyword evidence="10" id="KW-0998">Cell outer membrane</keyword>
<evidence type="ECO:0000256" key="11">
    <source>
        <dbReference type="SAM" id="MobiDB-lite"/>
    </source>
</evidence>
<dbReference type="InterPro" id="IPR033900">
    <property type="entry name" value="Gram_neg_porin_domain"/>
</dbReference>
<dbReference type="AlphaFoldDB" id="W0DQN1"/>
<dbReference type="GO" id="GO:0046930">
    <property type="term" value="C:pore complex"/>
    <property type="evidence" value="ECO:0007669"/>
    <property type="project" value="UniProtKB-KW"/>
</dbReference>
<gene>
    <name evidence="14" type="ORF">THIAE_02285</name>
</gene>
<comment type="subcellular location">
    <subcellularLocation>
        <location evidence="1">Cell outer membrane</location>
        <topology evidence="1">Multi-pass membrane protein</topology>
    </subcellularLocation>
</comment>
<evidence type="ECO:0000259" key="13">
    <source>
        <dbReference type="Pfam" id="PF13609"/>
    </source>
</evidence>
<dbReference type="SUPFAM" id="SSF56935">
    <property type="entry name" value="Porins"/>
    <property type="match status" value="1"/>
</dbReference>
<dbReference type="CDD" id="cd00342">
    <property type="entry name" value="gram_neg_porins"/>
    <property type="match status" value="1"/>
</dbReference>
<dbReference type="Pfam" id="PF13609">
    <property type="entry name" value="Porin_4"/>
    <property type="match status" value="1"/>
</dbReference>
<dbReference type="PANTHER" id="PTHR34501:SF9">
    <property type="entry name" value="MAJOR OUTER MEMBRANE PROTEIN P.IA"/>
    <property type="match status" value="1"/>
</dbReference>
<dbReference type="InParanoid" id="W0DQN1"/>
<keyword evidence="3" id="KW-0813">Transport</keyword>
<dbReference type="eggNOG" id="COG3203">
    <property type="taxonomic scope" value="Bacteria"/>
</dbReference>
<dbReference type="GO" id="GO:0006811">
    <property type="term" value="P:monoatomic ion transport"/>
    <property type="evidence" value="ECO:0007669"/>
    <property type="project" value="UniProtKB-KW"/>
</dbReference>
<dbReference type="GO" id="GO:0009279">
    <property type="term" value="C:cell outer membrane"/>
    <property type="evidence" value="ECO:0007669"/>
    <property type="project" value="UniProtKB-SubCell"/>
</dbReference>